<comment type="caution">
    <text evidence="3">The sequence shown here is derived from an EMBL/GenBank/DDBJ whole genome shotgun (WGS) entry which is preliminary data.</text>
</comment>
<dbReference type="Proteomes" id="UP001172737">
    <property type="component" value="Unassembled WGS sequence"/>
</dbReference>
<keyword evidence="2" id="KW-0732">Signal</keyword>
<dbReference type="RefSeq" id="WP_301118657.1">
    <property type="nucleotide sequence ID" value="NZ_JAUHPX010000004.1"/>
</dbReference>
<reference evidence="3" key="1">
    <citation type="submission" date="2023-06" db="EMBL/GenBank/DDBJ databases">
        <title>Sysu t00039.</title>
        <authorList>
            <person name="Gao L."/>
            <person name="Fang B.-Z."/>
            <person name="Li W.-J."/>
        </authorList>
    </citation>
    <scope>NUCLEOTIDE SEQUENCE</scope>
    <source>
        <strain evidence="3">SYSU T00039</strain>
    </source>
</reference>
<evidence type="ECO:0000256" key="2">
    <source>
        <dbReference type="SAM" id="SignalP"/>
    </source>
</evidence>
<evidence type="ECO:0000313" key="4">
    <source>
        <dbReference type="Proteomes" id="UP001172737"/>
    </source>
</evidence>
<evidence type="ECO:0000256" key="1">
    <source>
        <dbReference type="SAM" id="MobiDB-lite"/>
    </source>
</evidence>
<feature type="chain" id="PRO_5043656056" evidence="2">
    <location>
        <begin position="26"/>
        <end position="238"/>
    </location>
</feature>
<feature type="signal peptide" evidence="2">
    <location>
        <begin position="1"/>
        <end position="25"/>
    </location>
</feature>
<organism evidence="3 4">
    <name type="scientific">Demequina lignilytica</name>
    <dbReference type="NCBI Taxonomy" id="3051663"/>
    <lineage>
        <taxon>Bacteria</taxon>
        <taxon>Bacillati</taxon>
        <taxon>Actinomycetota</taxon>
        <taxon>Actinomycetes</taxon>
        <taxon>Micrococcales</taxon>
        <taxon>Demequinaceae</taxon>
        <taxon>Demequina</taxon>
    </lineage>
</organism>
<feature type="compositionally biased region" description="Acidic residues" evidence="1">
    <location>
        <begin position="204"/>
        <end position="215"/>
    </location>
</feature>
<feature type="region of interest" description="Disordered" evidence="1">
    <location>
        <begin position="194"/>
        <end position="238"/>
    </location>
</feature>
<keyword evidence="4" id="KW-1185">Reference proteome</keyword>
<evidence type="ECO:0000313" key="3">
    <source>
        <dbReference type="EMBL" id="MDN4488237.1"/>
    </source>
</evidence>
<name>A0AAW7M5L0_9MICO</name>
<accession>A0AAW7M5L0</accession>
<gene>
    <name evidence="3" type="ORF">QQX10_08660</name>
</gene>
<dbReference type="AlphaFoldDB" id="A0AAW7M5L0"/>
<protein>
    <submittedName>
        <fullName evidence="3">Uncharacterized protein</fullName>
    </submittedName>
</protein>
<sequence>MNARGLAMALGTFALLLAAGTAAQAGDNNPGNDPHMETYKVTICHATASETNPYTVNHVSWNAVDNGLNIKWNGHGDHTGDIIPPFGGENGFPGLNYDEAGQAILANGCVVPADEPEPVVETGSVMICHATSDTSDPFVSDQVGWTSTDGVVDIAWNGHDDHPADIIPPFLSYAGQNYGTLGQAIWDNDCVVPTQEPDPQTTEVPDDEDEPEVDVLSDTATPEAPVATPVLSDAGYTG</sequence>
<dbReference type="EMBL" id="JAUHPX010000004">
    <property type="protein sequence ID" value="MDN4488237.1"/>
    <property type="molecule type" value="Genomic_DNA"/>
</dbReference>
<proteinExistence type="predicted"/>